<organism evidence="2 3">
    <name type="scientific">Lactovum miscens</name>
    <dbReference type="NCBI Taxonomy" id="190387"/>
    <lineage>
        <taxon>Bacteria</taxon>
        <taxon>Bacillati</taxon>
        <taxon>Bacillota</taxon>
        <taxon>Bacilli</taxon>
        <taxon>Lactobacillales</taxon>
        <taxon>Streptococcaceae</taxon>
        <taxon>Lactovum</taxon>
    </lineage>
</organism>
<comment type="similarity">
    <text evidence="1">Belongs to the UPF0236 family.</text>
</comment>
<dbReference type="InterPro" id="IPR009620">
    <property type="entry name" value="UPF0236"/>
</dbReference>
<name>A0A841C4P2_9LACT</name>
<dbReference type="Proteomes" id="UP000562464">
    <property type="component" value="Unassembled WGS sequence"/>
</dbReference>
<evidence type="ECO:0000313" key="2">
    <source>
        <dbReference type="EMBL" id="MBB5887385.1"/>
    </source>
</evidence>
<protein>
    <recommendedName>
        <fullName evidence="4">ISLre2 family transposase</fullName>
    </recommendedName>
</protein>
<accession>A0A841C4P2</accession>
<evidence type="ECO:0000256" key="1">
    <source>
        <dbReference type="ARBA" id="ARBA00006539"/>
    </source>
</evidence>
<dbReference type="EMBL" id="JACHHV010000003">
    <property type="protein sequence ID" value="MBB5887385.1"/>
    <property type="molecule type" value="Genomic_DNA"/>
</dbReference>
<dbReference type="RefSeq" id="WP_183538527.1">
    <property type="nucleotide sequence ID" value="NZ_JACHHV010000003.1"/>
</dbReference>
<comment type="caution">
    <text evidence="2">The sequence shown here is derived from an EMBL/GenBank/DDBJ whole genome shotgun (WGS) entry which is preliminary data.</text>
</comment>
<sequence>MAVAQKSHRFLISEKGQKEKEPLKLSLRKQLRKVLMDSILSQITEILTNKAGILERESILNHFLEHLVSDLIGQALEMLDTQLVGPMREKGYQIAKRRSRTVSFLFGTVTFRRRSYVKAGEVFYPVDHLLGLAPKQRQSKYVQNVFAQASTRGVFRKVSELINLVSPLTISHPQLQQLAKQIGQEIDRNQSNALANAPTSGTRQVKVLYLEGDAFSVGKQGGGNFYLHRLQVCEGRQKVGNSGRSFATTKSSLIWTERRLLKRSKIIWVRPMTCMRP</sequence>
<reference evidence="2 3" key="1">
    <citation type="submission" date="2020-08" db="EMBL/GenBank/DDBJ databases">
        <title>Genomic Encyclopedia of Type Strains, Phase IV (KMG-IV): sequencing the most valuable type-strain genomes for metagenomic binning, comparative biology and taxonomic classification.</title>
        <authorList>
            <person name="Goeker M."/>
        </authorList>
    </citation>
    <scope>NUCLEOTIDE SEQUENCE [LARGE SCALE GENOMIC DNA]</scope>
    <source>
        <strain evidence="2 3">DSM 14925</strain>
    </source>
</reference>
<dbReference type="Pfam" id="PF06782">
    <property type="entry name" value="UPF0236"/>
    <property type="match status" value="1"/>
</dbReference>
<gene>
    <name evidence="2" type="ORF">HNQ37_000255</name>
</gene>
<proteinExistence type="inferred from homology"/>
<evidence type="ECO:0008006" key="4">
    <source>
        <dbReference type="Google" id="ProtNLM"/>
    </source>
</evidence>
<keyword evidence="3" id="KW-1185">Reference proteome</keyword>
<dbReference type="AlphaFoldDB" id="A0A841C4P2"/>
<evidence type="ECO:0000313" key="3">
    <source>
        <dbReference type="Proteomes" id="UP000562464"/>
    </source>
</evidence>